<feature type="compositionally biased region" description="Polar residues" evidence="12">
    <location>
        <begin position="318"/>
        <end position="335"/>
    </location>
</feature>
<dbReference type="InterPro" id="IPR050751">
    <property type="entry name" value="ECM_structural_protein"/>
</dbReference>
<dbReference type="GO" id="GO:0048731">
    <property type="term" value="P:system development"/>
    <property type="evidence" value="ECO:0007669"/>
    <property type="project" value="UniProtKB-ARBA"/>
</dbReference>
<evidence type="ECO:0000256" key="13">
    <source>
        <dbReference type="SAM" id="SignalP"/>
    </source>
</evidence>
<dbReference type="AlphaFoldDB" id="A0A556TTT5"/>
<evidence type="ECO:0000256" key="7">
    <source>
        <dbReference type="ARBA" id="ARBA00023136"/>
    </source>
</evidence>
<dbReference type="Pfam" id="PF07645">
    <property type="entry name" value="EGF_CA"/>
    <property type="match status" value="2"/>
</dbReference>
<dbReference type="Gene3D" id="2.10.70.10">
    <property type="entry name" value="Complement Module, domain 1"/>
    <property type="match status" value="3"/>
</dbReference>
<evidence type="ECO:0000256" key="4">
    <source>
        <dbReference type="ARBA" id="ARBA00022692"/>
    </source>
</evidence>
<dbReference type="GO" id="GO:0006897">
    <property type="term" value="P:endocytosis"/>
    <property type="evidence" value="ECO:0007669"/>
    <property type="project" value="UniProtKB-KW"/>
</dbReference>
<dbReference type="InterPro" id="IPR000742">
    <property type="entry name" value="EGF"/>
</dbReference>
<dbReference type="InterPro" id="IPR049883">
    <property type="entry name" value="NOTCH1_EGF-like"/>
</dbReference>
<feature type="compositionally biased region" description="Basic and acidic residues" evidence="12">
    <location>
        <begin position="489"/>
        <end position="506"/>
    </location>
</feature>
<keyword evidence="8 11" id="KW-1015">Disulfide bond</keyword>
<dbReference type="SUPFAM" id="SSF57184">
    <property type="entry name" value="Growth factor receptor domain"/>
    <property type="match status" value="1"/>
</dbReference>
<dbReference type="Pfam" id="PF12662">
    <property type="entry name" value="cEGF"/>
    <property type="match status" value="1"/>
</dbReference>
<evidence type="ECO:0000313" key="15">
    <source>
        <dbReference type="EMBL" id="TSK67216.1"/>
    </source>
</evidence>
<sequence>MEALGVTLLPALLTLNWVSATAAIDCTGFRHLENGRTFFRYGGLYITFSCNPGFRMYGHRTSSCMSGQWARDPPLCIAPGCPRPGKLLHGTAVMSPDNSLVQFSCNSGFKLFGSPLIYCNGKSWNGSTPECKELDIMNVFQEKQTSLYKPGLKLNQDTDLKSRFSAVAFTAAKETFLKSSLLGAPQPKLHLTGDLSKETRKLLNRRWHDQILTQHPEGAEEVVTQLTTFADPLNQPLRQATLKISPTISPFTPLIRLLSSIPVTSTTNDHQEQPTIFFLPEKTENFPSSTAQMQNELPVTPSQVVGVSKSNLDPIPTTVDSSTGKTRSKTLSTAPTALPETPKDSVLSGNITMLIESSTDEDISQSLQVTEKMNLTASTVSSLDLPVSQNKSSSPFIPFNIHDNKYFLWSPAAASTDPDLPPRIEPPTAHTPAIYTTPVAATKDLHPKHPATSNTTAAQEHLAPHRLSIGQIDDISRSNKVDPVNRWTSAHDQKNRTAKETMDSTTKHNGTISAFSGFPVLQTTKRRAVCPYPPLPAHGTFYFHTIANPAPFQYKHYIQYACYAGYTLANGDVYSYCLGDGQWSGVTPMCIGLTRCSVNNGGCSQVCQVNSRNHAECHCQPGFLLLGDQRTCRDLDECVEGLHECQQVCENTFGSYRCSCRLGFQLSSDRMSCIAGLARCVFGCVNTPGSFRCLCPAGYSMNITDGHCEDLDECGQNAGVGPCATACVNTPGSFYCVCSSGYRLAGDGTSCMPECPPGYHRKHSNPPGENSTLLNCVDINECDEMKQMQHHQQHKCEWKCVNLPGTHRCICPRGYTQHANGYQCKDINECTLKNGGCSHICINHKGGYRCACPENYRVSPHSRKMCQQVQNSQLQ</sequence>
<dbReference type="PROSITE" id="PS01187">
    <property type="entry name" value="EGF_CA"/>
    <property type="match status" value="2"/>
</dbReference>
<evidence type="ECO:0000256" key="1">
    <source>
        <dbReference type="ARBA" id="ARBA00004479"/>
    </source>
</evidence>
<dbReference type="InterPro" id="IPR009030">
    <property type="entry name" value="Growth_fac_rcpt_cys_sf"/>
</dbReference>
<name>A0A556TTT5_BAGYA</name>
<protein>
    <submittedName>
        <fullName evidence="15">Hemicentin-2</fullName>
    </submittedName>
</protein>
<evidence type="ECO:0000256" key="10">
    <source>
        <dbReference type="ARBA" id="ARBA00023180"/>
    </source>
</evidence>
<dbReference type="Proteomes" id="UP000319801">
    <property type="component" value="Unassembled WGS sequence"/>
</dbReference>
<keyword evidence="10" id="KW-0325">Glycoprotein</keyword>
<dbReference type="InterPro" id="IPR018097">
    <property type="entry name" value="EGF_Ca-bd_CS"/>
</dbReference>
<keyword evidence="5" id="KW-0677">Repeat</keyword>
<organism evidence="15 16">
    <name type="scientific">Bagarius yarrelli</name>
    <name type="common">Goonch</name>
    <name type="synonym">Bagrus yarrelli</name>
    <dbReference type="NCBI Taxonomy" id="175774"/>
    <lineage>
        <taxon>Eukaryota</taxon>
        <taxon>Metazoa</taxon>
        <taxon>Chordata</taxon>
        <taxon>Craniata</taxon>
        <taxon>Vertebrata</taxon>
        <taxon>Euteleostomi</taxon>
        <taxon>Actinopterygii</taxon>
        <taxon>Neopterygii</taxon>
        <taxon>Teleostei</taxon>
        <taxon>Ostariophysi</taxon>
        <taxon>Siluriformes</taxon>
        <taxon>Sisoridae</taxon>
        <taxon>Sisorinae</taxon>
        <taxon>Bagarius</taxon>
    </lineage>
</organism>
<dbReference type="CDD" id="cd00033">
    <property type="entry name" value="CCP"/>
    <property type="match status" value="3"/>
</dbReference>
<keyword evidence="13" id="KW-0732">Signal</keyword>
<evidence type="ECO:0000256" key="6">
    <source>
        <dbReference type="ARBA" id="ARBA00022989"/>
    </source>
</evidence>
<evidence type="ECO:0000256" key="8">
    <source>
        <dbReference type="ARBA" id="ARBA00023157"/>
    </source>
</evidence>
<evidence type="ECO:0000256" key="12">
    <source>
        <dbReference type="SAM" id="MobiDB-lite"/>
    </source>
</evidence>
<dbReference type="SMART" id="SM00179">
    <property type="entry name" value="EGF_CA"/>
    <property type="match status" value="5"/>
</dbReference>
<dbReference type="Pfam" id="PF14670">
    <property type="entry name" value="FXa_inhibition"/>
    <property type="match status" value="2"/>
</dbReference>
<dbReference type="PROSITE" id="PS01186">
    <property type="entry name" value="EGF_2"/>
    <property type="match status" value="2"/>
</dbReference>
<feature type="disulfide bond" evidence="11">
    <location>
        <begin position="76"/>
        <end position="119"/>
    </location>
</feature>
<keyword evidence="6" id="KW-1133">Transmembrane helix</keyword>
<gene>
    <name evidence="15" type="ORF">Baya_5193</name>
</gene>
<dbReference type="OrthoDB" id="446173at2759"/>
<evidence type="ECO:0000256" key="11">
    <source>
        <dbReference type="PROSITE-ProRule" id="PRU00302"/>
    </source>
</evidence>
<dbReference type="EMBL" id="VCAZ01000018">
    <property type="protein sequence ID" value="TSK67216.1"/>
    <property type="molecule type" value="Genomic_DNA"/>
</dbReference>
<comment type="caution">
    <text evidence="11">Lacks conserved residue(s) required for the propagation of feature annotation.</text>
</comment>
<dbReference type="InterPro" id="IPR000436">
    <property type="entry name" value="Sushi_SCR_CCP_dom"/>
</dbReference>
<dbReference type="InterPro" id="IPR001881">
    <property type="entry name" value="EGF-like_Ca-bd_dom"/>
</dbReference>
<dbReference type="Pfam" id="PF12661">
    <property type="entry name" value="hEGF"/>
    <property type="match status" value="1"/>
</dbReference>
<proteinExistence type="predicted"/>
<dbReference type="SUPFAM" id="SSF57535">
    <property type="entry name" value="Complement control module/SCR domain"/>
    <property type="match status" value="3"/>
</dbReference>
<dbReference type="InterPro" id="IPR013032">
    <property type="entry name" value="EGF-like_CS"/>
</dbReference>
<evidence type="ECO:0000256" key="3">
    <source>
        <dbReference type="ARBA" id="ARBA00022583"/>
    </source>
</evidence>
<dbReference type="FunFam" id="2.10.25.10:FF:000119">
    <property type="entry name" value="vitamin K-dependent protein S"/>
    <property type="match status" value="1"/>
</dbReference>
<dbReference type="FunFam" id="2.10.25.10:FF:000009">
    <property type="entry name" value="Low-density lipoprotein receptor isoform 1"/>
    <property type="match status" value="1"/>
</dbReference>
<dbReference type="GO" id="GO:0005509">
    <property type="term" value="F:calcium ion binding"/>
    <property type="evidence" value="ECO:0007669"/>
    <property type="project" value="InterPro"/>
</dbReference>
<dbReference type="Gene3D" id="2.10.25.10">
    <property type="entry name" value="Laminin"/>
    <property type="match status" value="6"/>
</dbReference>
<evidence type="ECO:0000259" key="14">
    <source>
        <dbReference type="PROSITE" id="PS50923"/>
    </source>
</evidence>
<feature type="chain" id="PRO_5022216175" evidence="13">
    <location>
        <begin position="24"/>
        <end position="875"/>
    </location>
</feature>
<evidence type="ECO:0000256" key="5">
    <source>
        <dbReference type="ARBA" id="ARBA00022737"/>
    </source>
</evidence>
<keyword evidence="16" id="KW-1185">Reference proteome</keyword>
<comment type="subcellular location">
    <subcellularLocation>
        <location evidence="1">Membrane</location>
        <topology evidence="1">Single-pass type I membrane protein</topology>
    </subcellularLocation>
</comment>
<dbReference type="InterPro" id="IPR026823">
    <property type="entry name" value="cEGF"/>
</dbReference>
<dbReference type="SUPFAM" id="SSF57196">
    <property type="entry name" value="EGF/Laminin"/>
    <property type="match status" value="3"/>
</dbReference>
<dbReference type="PANTHER" id="PTHR24034">
    <property type="entry name" value="EGF-LIKE DOMAIN-CONTAINING PROTEIN"/>
    <property type="match status" value="1"/>
</dbReference>
<dbReference type="PANTHER" id="PTHR24034:SF200">
    <property type="entry name" value="EGF-LIKE AND EMI DOMAIN-CONTAINING PROTEIN 1"/>
    <property type="match status" value="1"/>
</dbReference>
<dbReference type="PROSITE" id="PS50923">
    <property type="entry name" value="SUSHI"/>
    <property type="match status" value="2"/>
</dbReference>
<feature type="domain" description="Sushi" evidence="14">
    <location>
        <begin position="528"/>
        <end position="592"/>
    </location>
</feature>
<keyword evidence="9" id="KW-0675">Receptor</keyword>
<keyword evidence="4" id="KW-0812">Transmembrane</keyword>
<comment type="caution">
    <text evidence="15">The sequence shown here is derived from an EMBL/GenBank/DDBJ whole genome shotgun (WGS) entry which is preliminary data.</text>
</comment>
<reference evidence="15 16" key="1">
    <citation type="journal article" date="2019" name="Genome Biol. Evol.">
        <title>Whole-Genome Sequencing of the Giant Devil Catfish, Bagarius yarrelli.</title>
        <authorList>
            <person name="Jiang W."/>
            <person name="Lv Y."/>
            <person name="Cheng L."/>
            <person name="Yang K."/>
            <person name="Chao B."/>
            <person name="Wang X."/>
            <person name="Li Y."/>
            <person name="Pan X."/>
            <person name="You X."/>
            <person name="Zhang Y."/>
            <person name="Yang J."/>
            <person name="Li J."/>
            <person name="Zhang X."/>
            <person name="Liu S."/>
            <person name="Sun C."/>
            <person name="Yang J."/>
            <person name="Shi Q."/>
        </authorList>
    </citation>
    <scope>NUCLEOTIDE SEQUENCE [LARGE SCALE GENOMIC DNA]</scope>
    <source>
        <strain evidence="15">JWS20170419001</strain>
        <tissue evidence="15">Muscle</tissue>
    </source>
</reference>
<dbReference type="SMART" id="SM00181">
    <property type="entry name" value="EGF"/>
    <property type="match status" value="6"/>
</dbReference>
<evidence type="ECO:0000313" key="16">
    <source>
        <dbReference type="Proteomes" id="UP000319801"/>
    </source>
</evidence>
<dbReference type="InterPro" id="IPR000152">
    <property type="entry name" value="EGF-type_Asp/Asn_hydroxyl_site"/>
</dbReference>
<keyword evidence="11" id="KW-0768">Sushi</keyword>
<feature type="domain" description="Sushi" evidence="14">
    <location>
        <begin position="74"/>
        <end position="133"/>
    </location>
</feature>
<dbReference type="InterPro" id="IPR035976">
    <property type="entry name" value="Sushi/SCR/CCP_sf"/>
</dbReference>
<evidence type="ECO:0000256" key="2">
    <source>
        <dbReference type="ARBA" id="ARBA00022536"/>
    </source>
</evidence>
<feature type="signal peptide" evidence="13">
    <location>
        <begin position="1"/>
        <end position="23"/>
    </location>
</feature>
<feature type="region of interest" description="Disordered" evidence="12">
    <location>
        <begin position="309"/>
        <end position="343"/>
    </location>
</feature>
<dbReference type="GO" id="GO:0016020">
    <property type="term" value="C:membrane"/>
    <property type="evidence" value="ECO:0007669"/>
    <property type="project" value="UniProtKB-SubCell"/>
</dbReference>
<evidence type="ECO:0000256" key="9">
    <source>
        <dbReference type="ARBA" id="ARBA00023170"/>
    </source>
</evidence>
<keyword evidence="7" id="KW-0472">Membrane</keyword>
<accession>A0A556TTT5</accession>
<keyword evidence="2" id="KW-0245">EGF-like domain</keyword>
<keyword evidence="3" id="KW-0254">Endocytosis</keyword>
<dbReference type="SMART" id="SM00032">
    <property type="entry name" value="CCP"/>
    <property type="match status" value="3"/>
</dbReference>
<feature type="region of interest" description="Disordered" evidence="12">
    <location>
        <begin position="489"/>
        <end position="508"/>
    </location>
</feature>
<dbReference type="CDD" id="cd00054">
    <property type="entry name" value="EGF_CA"/>
    <property type="match status" value="4"/>
</dbReference>
<dbReference type="PROSITE" id="PS00010">
    <property type="entry name" value="ASX_HYDROXYL"/>
    <property type="match status" value="3"/>
</dbReference>
<dbReference type="Pfam" id="PF00084">
    <property type="entry name" value="Sushi"/>
    <property type="match status" value="3"/>
</dbReference>